<dbReference type="OrthoDB" id="567787at2759"/>
<dbReference type="EnsemblMetazoa" id="Aqu2.1.11756_001">
    <property type="protein sequence ID" value="Aqu2.1.11756_001"/>
    <property type="gene ID" value="Aqu2.1.11756"/>
</dbReference>
<accession>A0A1X7TB25</accession>
<proteinExistence type="predicted"/>
<name>A0A1X7TB25_AMPQE</name>
<sequence>MEDIELMMIKKLMKDHKGLCCAHVMAPVLLAGTPVITDCDGDGKVEAIVSLTYTAVPSPYSVKVPGFIHPPQLIVQSLIIENKLKAIYGTQVQGVSSDYWPMDKQPWTEYMGSNGNGVYVKHPT</sequence>
<organism evidence="1">
    <name type="scientific">Amphimedon queenslandica</name>
    <name type="common">Sponge</name>
    <dbReference type="NCBI Taxonomy" id="400682"/>
    <lineage>
        <taxon>Eukaryota</taxon>
        <taxon>Metazoa</taxon>
        <taxon>Porifera</taxon>
        <taxon>Demospongiae</taxon>
        <taxon>Heteroscleromorpha</taxon>
        <taxon>Haplosclerida</taxon>
        <taxon>Niphatidae</taxon>
        <taxon>Amphimedon</taxon>
    </lineage>
</organism>
<dbReference type="InParanoid" id="A0A1X7TB25"/>
<dbReference type="AlphaFoldDB" id="A0A1X7TB25"/>
<evidence type="ECO:0000313" key="1">
    <source>
        <dbReference type="EnsemblMetazoa" id="Aqu2.1.11756_001"/>
    </source>
</evidence>
<reference evidence="1" key="1">
    <citation type="submission" date="2017-05" db="UniProtKB">
        <authorList>
            <consortium name="EnsemblMetazoa"/>
        </authorList>
    </citation>
    <scope>IDENTIFICATION</scope>
</reference>
<protein>
    <submittedName>
        <fullName evidence="1">Uncharacterized protein</fullName>
    </submittedName>
</protein>